<sequence length="78" mass="8457">MRLSKDQRDTVSNYIQNPTASRTTEEPLALNESAGFGAAGRARSALKTEHGQEGEVTGGFEEVIDDGEEKAQEEAFNL</sequence>
<gene>
    <name evidence="2" type="ORF">WN944_025585</name>
</gene>
<dbReference type="EMBL" id="JBCGBO010000024">
    <property type="protein sequence ID" value="KAK9182441.1"/>
    <property type="molecule type" value="Genomic_DNA"/>
</dbReference>
<name>A0AAP0LTG3_9ROSI</name>
<dbReference type="Proteomes" id="UP001428341">
    <property type="component" value="Unassembled WGS sequence"/>
</dbReference>
<evidence type="ECO:0000313" key="3">
    <source>
        <dbReference type="Proteomes" id="UP001428341"/>
    </source>
</evidence>
<feature type="region of interest" description="Disordered" evidence="1">
    <location>
        <begin position="1"/>
        <end position="27"/>
    </location>
</feature>
<organism evidence="2 3">
    <name type="scientific">Citrus x changshan-huyou</name>
    <dbReference type="NCBI Taxonomy" id="2935761"/>
    <lineage>
        <taxon>Eukaryota</taxon>
        <taxon>Viridiplantae</taxon>
        <taxon>Streptophyta</taxon>
        <taxon>Embryophyta</taxon>
        <taxon>Tracheophyta</taxon>
        <taxon>Spermatophyta</taxon>
        <taxon>Magnoliopsida</taxon>
        <taxon>eudicotyledons</taxon>
        <taxon>Gunneridae</taxon>
        <taxon>Pentapetalae</taxon>
        <taxon>rosids</taxon>
        <taxon>malvids</taxon>
        <taxon>Sapindales</taxon>
        <taxon>Rutaceae</taxon>
        <taxon>Aurantioideae</taxon>
        <taxon>Citrus</taxon>
    </lineage>
</organism>
<keyword evidence="3" id="KW-1185">Reference proteome</keyword>
<feature type="compositionally biased region" description="Polar residues" evidence="1">
    <location>
        <begin position="10"/>
        <end position="22"/>
    </location>
</feature>
<evidence type="ECO:0000256" key="1">
    <source>
        <dbReference type="SAM" id="MobiDB-lite"/>
    </source>
</evidence>
<accession>A0AAP0LTG3</accession>
<dbReference type="AlphaFoldDB" id="A0AAP0LTG3"/>
<proteinExistence type="predicted"/>
<comment type="caution">
    <text evidence="2">The sequence shown here is derived from an EMBL/GenBank/DDBJ whole genome shotgun (WGS) entry which is preliminary data.</text>
</comment>
<protein>
    <submittedName>
        <fullName evidence="2">Uncharacterized protein</fullName>
    </submittedName>
</protein>
<evidence type="ECO:0000313" key="2">
    <source>
        <dbReference type="EMBL" id="KAK9182441.1"/>
    </source>
</evidence>
<reference evidence="2 3" key="1">
    <citation type="submission" date="2024-05" db="EMBL/GenBank/DDBJ databases">
        <title>Haplotype-resolved chromosome-level genome assembly of Huyou (Citrus changshanensis).</title>
        <authorList>
            <person name="Miao C."/>
            <person name="Chen W."/>
            <person name="Wu Y."/>
            <person name="Wang L."/>
            <person name="Zhao S."/>
            <person name="Grierson D."/>
            <person name="Xu C."/>
            <person name="Chen K."/>
        </authorList>
    </citation>
    <scope>NUCLEOTIDE SEQUENCE [LARGE SCALE GENOMIC DNA]</scope>
    <source>
        <strain evidence="2">01-14</strain>
        <tissue evidence="2">Leaf</tissue>
    </source>
</reference>